<comment type="pathway">
    <text evidence="10">Lipid metabolism; phospholipid metabolism.</text>
</comment>
<comment type="subcellular location">
    <subcellularLocation>
        <location evidence="10">Cell membrane</location>
        <topology evidence="10">Multi-pass membrane protein</topology>
    </subcellularLocation>
</comment>
<evidence type="ECO:0000256" key="7">
    <source>
        <dbReference type="ARBA" id="ARBA00023136"/>
    </source>
</evidence>
<dbReference type="EMBL" id="JARGDL010000001">
    <property type="protein sequence ID" value="MDF1610599.1"/>
    <property type="molecule type" value="Genomic_DNA"/>
</dbReference>
<keyword evidence="5 10" id="KW-1133">Transmembrane helix</keyword>
<dbReference type="InterPro" id="IPR003811">
    <property type="entry name" value="G3P_acylTferase_PlsY"/>
</dbReference>
<evidence type="ECO:0000256" key="6">
    <source>
        <dbReference type="ARBA" id="ARBA00023098"/>
    </source>
</evidence>
<evidence type="ECO:0000256" key="10">
    <source>
        <dbReference type="HAMAP-Rule" id="MF_01043"/>
    </source>
</evidence>
<feature type="transmembrane region" description="Helical" evidence="10">
    <location>
        <begin position="82"/>
        <end position="99"/>
    </location>
</feature>
<keyword evidence="3 10" id="KW-0808">Transferase</keyword>
<dbReference type="SMART" id="SM01207">
    <property type="entry name" value="G3P_acyltransf"/>
    <property type="match status" value="1"/>
</dbReference>
<dbReference type="RefSeq" id="WP_321534364.1">
    <property type="nucleotide sequence ID" value="NZ_JARGDL010000001.1"/>
</dbReference>
<evidence type="ECO:0000313" key="11">
    <source>
        <dbReference type="EMBL" id="MDF1610599.1"/>
    </source>
</evidence>
<dbReference type="EC" id="2.3.1.275" evidence="10"/>
<feature type="transmembrane region" description="Helical" evidence="10">
    <location>
        <begin position="111"/>
        <end position="134"/>
    </location>
</feature>
<feature type="transmembrane region" description="Helical" evidence="10">
    <location>
        <begin position="6"/>
        <end position="23"/>
    </location>
</feature>
<comment type="subunit">
    <text evidence="10">Probably interacts with PlsX.</text>
</comment>
<dbReference type="AlphaFoldDB" id="A0AAE3NY45"/>
<dbReference type="PANTHER" id="PTHR30309">
    <property type="entry name" value="INNER MEMBRANE PROTEIN YGIH"/>
    <property type="match status" value="1"/>
</dbReference>
<evidence type="ECO:0000256" key="3">
    <source>
        <dbReference type="ARBA" id="ARBA00022679"/>
    </source>
</evidence>
<reference evidence="11" key="1">
    <citation type="submission" date="2023-03" db="EMBL/GenBank/DDBJ databases">
        <title>Stygiobacter electus gen. nov., sp. nov., facultatively anaerobic thermotolerant bacterium of the class Ignavibacteria from a well of Yessentuki mineral water deposit.</title>
        <authorList>
            <person name="Podosokorskaya O.A."/>
            <person name="Elcheninov A.G."/>
            <person name="Petrova N.F."/>
            <person name="Zavarzina D.G."/>
            <person name="Kublanov I.V."/>
            <person name="Merkel A.Y."/>
        </authorList>
    </citation>
    <scope>NUCLEOTIDE SEQUENCE</scope>
    <source>
        <strain evidence="11">09-Me</strain>
    </source>
</reference>
<comment type="catalytic activity">
    <reaction evidence="10">
        <text>an acyl phosphate + sn-glycerol 3-phosphate = a 1-acyl-sn-glycero-3-phosphate + phosphate</text>
        <dbReference type="Rhea" id="RHEA:34075"/>
        <dbReference type="ChEBI" id="CHEBI:43474"/>
        <dbReference type="ChEBI" id="CHEBI:57597"/>
        <dbReference type="ChEBI" id="CHEBI:57970"/>
        <dbReference type="ChEBI" id="CHEBI:59918"/>
        <dbReference type="EC" id="2.3.1.275"/>
    </reaction>
</comment>
<keyword evidence="7 10" id="KW-0472">Membrane</keyword>
<feature type="transmembrane region" description="Helical" evidence="10">
    <location>
        <begin position="140"/>
        <end position="158"/>
    </location>
</feature>
<keyword evidence="6 10" id="KW-0443">Lipid metabolism</keyword>
<accession>A0AAE3NY45</accession>
<dbReference type="PANTHER" id="PTHR30309:SF0">
    <property type="entry name" value="GLYCEROL-3-PHOSPHATE ACYLTRANSFERASE-RELATED"/>
    <property type="match status" value="1"/>
</dbReference>
<comment type="similarity">
    <text evidence="10">Belongs to the PlsY family.</text>
</comment>
<evidence type="ECO:0000256" key="1">
    <source>
        <dbReference type="ARBA" id="ARBA00022475"/>
    </source>
</evidence>
<evidence type="ECO:0000256" key="5">
    <source>
        <dbReference type="ARBA" id="ARBA00022989"/>
    </source>
</evidence>
<keyword evidence="1 10" id="KW-1003">Cell membrane</keyword>
<dbReference type="Proteomes" id="UP001221302">
    <property type="component" value="Unassembled WGS sequence"/>
</dbReference>
<keyword evidence="4 10" id="KW-0812">Transmembrane</keyword>
<keyword evidence="2 10" id="KW-0444">Lipid biosynthesis</keyword>
<comment type="function">
    <text evidence="10">Catalyzes the transfer of an acyl group from acyl-phosphate (acyl-PO(4)) to glycerol-3-phosphate (G3P) to form lysophosphatidic acid (LPA). This enzyme utilizes acyl-phosphate as fatty acyl donor, but not acyl-CoA or acyl-ACP.</text>
</comment>
<keyword evidence="11" id="KW-0012">Acyltransferase</keyword>
<evidence type="ECO:0000313" key="12">
    <source>
        <dbReference type="Proteomes" id="UP001221302"/>
    </source>
</evidence>
<keyword evidence="8 10" id="KW-0594">Phospholipid biosynthesis</keyword>
<dbReference type="GO" id="GO:0005886">
    <property type="term" value="C:plasma membrane"/>
    <property type="evidence" value="ECO:0007669"/>
    <property type="project" value="UniProtKB-SubCell"/>
</dbReference>
<evidence type="ECO:0000256" key="2">
    <source>
        <dbReference type="ARBA" id="ARBA00022516"/>
    </source>
</evidence>
<name>A0AAE3NY45_9BACT</name>
<protein>
    <recommendedName>
        <fullName evidence="10">Glycerol-3-phosphate acyltransferase</fullName>
    </recommendedName>
    <alternativeName>
        <fullName evidence="10">Acyl-PO4 G3P acyltransferase</fullName>
    </alternativeName>
    <alternativeName>
        <fullName evidence="10">Acyl-phosphate--glycerol-3-phosphate acyltransferase</fullName>
    </alternativeName>
    <alternativeName>
        <fullName evidence="10">G3P acyltransferase</fullName>
        <shortName evidence="10">GPAT</shortName>
        <ecNumber evidence="10">2.3.1.275</ecNumber>
    </alternativeName>
    <alternativeName>
        <fullName evidence="10">Lysophosphatidic acid synthase</fullName>
        <shortName evidence="10">LPA synthase</shortName>
    </alternativeName>
</protein>
<feature type="transmembrane region" description="Helical" evidence="10">
    <location>
        <begin position="174"/>
        <end position="192"/>
    </location>
</feature>
<dbReference type="GO" id="GO:0008654">
    <property type="term" value="P:phospholipid biosynthetic process"/>
    <property type="evidence" value="ECO:0007669"/>
    <property type="project" value="UniProtKB-UniRule"/>
</dbReference>
<dbReference type="HAMAP" id="MF_01043">
    <property type="entry name" value="PlsY"/>
    <property type="match status" value="1"/>
</dbReference>
<keyword evidence="12" id="KW-1185">Reference proteome</keyword>
<sequence length="206" mass="23000">MNYVSALIIGYLIGSFPTAYILLKKSKGIDITKKGSGNVGAMNSFEVSKSKLIGMTVLIIDALKGWLSAFVTYQYIEKEFTISIVGLLFAIIGHCYSPWIKFKGGRGLATAAGGAIFISLPVLFLWLILWLIFYSIKKDIHFGNVIATFLSLIIPFLFSKEMIFLSSIQPKNQIEFPIFVSLIMIVILSKHIEPIKSLLINSRIRQ</sequence>
<evidence type="ECO:0000256" key="8">
    <source>
        <dbReference type="ARBA" id="ARBA00023209"/>
    </source>
</evidence>
<organism evidence="11 12">
    <name type="scientific">Stygiobacter electus</name>
    <dbReference type="NCBI Taxonomy" id="3032292"/>
    <lineage>
        <taxon>Bacteria</taxon>
        <taxon>Pseudomonadati</taxon>
        <taxon>Ignavibacteriota</taxon>
        <taxon>Ignavibacteria</taxon>
        <taxon>Ignavibacteriales</taxon>
        <taxon>Melioribacteraceae</taxon>
        <taxon>Stygiobacter</taxon>
    </lineage>
</organism>
<dbReference type="GO" id="GO:0043772">
    <property type="term" value="F:acyl-phosphate glycerol-3-phosphate acyltransferase activity"/>
    <property type="evidence" value="ECO:0007669"/>
    <property type="project" value="UniProtKB-UniRule"/>
</dbReference>
<gene>
    <name evidence="10" type="primary">plsY</name>
    <name evidence="11" type="ORF">P0M35_00425</name>
</gene>
<evidence type="ECO:0000256" key="4">
    <source>
        <dbReference type="ARBA" id="ARBA00022692"/>
    </source>
</evidence>
<dbReference type="Pfam" id="PF02660">
    <property type="entry name" value="G3P_acyltransf"/>
    <property type="match status" value="1"/>
</dbReference>
<proteinExistence type="inferred from homology"/>
<comment type="caution">
    <text evidence="11">The sequence shown here is derived from an EMBL/GenBank/DDBJ whole genome shotgun (WGS) entry which is preliminary data.</text>
</comment>
<keyword evidence="9 10" id="KW-1208">Phospholipid metabolism</keyword>
<evidence type="ECO:0000256" key="9">
    <source>
        <dbReference type="ARBA" id="ARBA00023264"/>
    </source>
</evidence>